<dbReference type="CDD" id="cd24162">
    <property type="entry name" value="Prp3_C"/>
    <property type="match status" value="1"/>
</dbReference>
<dbReference type="GO" id="GO:0000398">
    <property type="term" value="P:mRNA splicing, via spliceosome"/>
    <property type="evidence" value="ECO:0007669"/>
    <property type="project" value="InterPro"/>
</dbReference>
<organism evidence="8 9">
    <name type="scientific">Artemia franciscana</name>
    <name type="common">Brine shrimp</name>
    <name type="synonym">Artemia sanfranciscana</name>
    <dbReference type="NCBI Taxonomy" id="6661"/>
    <lineage>
        <taxon>Eukaryota</taxon>
        <taxon>Metazoa</taxon>
        <taxon>Ecdysozoa</taxon>
        <taxon>Arthropoda</taxon>
        <taxon>Crustacea</taxon>
        <taxon>Branchiopoda</taxon>
        <taxon>Anostraca</taxon>
        <taxon>Artemiidae</taxon>
        <taxon>Artemia</taxon>
    </lineage>
</organism>
<dbReference type="InterPro" id="IPR010541">
    <property type="entry name" value="Prp3_C"/>
</dbReference>
<keyword evidence="9" id="KW-1185">Reference proteome</keyword>
<dbReference type="InterPro" id="IPR027104">
    <property type="entry name" value="Prp3"/>
</dbReference>
<proteinExistence type="predicted"/>
<evidence type="ECO:0000256" key="3">
    <source>
        <dbReference type="ARBA" id="ARBA00023187"/>
    </source>
</evidence>
<dbReference type="AlphaFoldDB" id="A0AA88IMZ5"/>
<name>A0AA88IMZ5_ARTSF</name>
<dbReference type="Pfam" id="PF06544">
    <property type="entry name" value="Prp3_C"/>
    <property type="match status" value="1"/>
</dbReference>
<evidence type="ECO:0000259" key="7">
    <source>
        <dbReference type="Pfam" id="PF08572"/>
    </source>
</evidence>
<dbReference type="Pfam" id="PF08572">
    <property type="entry name" value="PRP3"/>
    <property type="match status" value="1"/>
</dbReference>
<keyword evidence="3" id="KW-0508">mRNA splicing</keyword>
<reference evidence="8" key="1">
    <citation type="submission" date="2023-07" db="EMBL/GenBank/DDBJ databases">
        <title>Chromosome-level genome assembly of Artemia franciscana.</title>
        <authorList>
            <person name="Jo E."/>
        </authorList>
    </citation>
    <scope>NUCLEOTIDE SEQUENCE</scope>
    <source>
        <tissue evidence="8">Whole body</tissue>
    </source>
</reference>
<dbReference type="PANTHER" id="PTHR14212:SF0">
    <property type="entry name" value="U4_U6 SMALL NUCLEAR RIBONUCLEOPROTEIN PRP3"/>
    <property type="match status" value="1"/>
</dbReference>
<dbReference type="GO" id="GO:0046540">
    <property type="term" value="C:U4/U6 x U5 tri-snRNP complex"/>
    <property type="evidence" value="ECO:0007669"/>
    <property type="project" value="InterPro"/>
</dbReference>
<keyword evidence="4" id="KW-0539">Nucleus</keyword>
<accession>A0AA88IMZ5</accession>
<evidence type="ECO:0000256" key="2">
    <source>
        <dbReference type="ARBA" id="ARBA00022664"/>
    </source>
</evidence>
<evidence type="ECO:0000313" key="9">
    <source>
        <dbReference type="Proteomes" id="UP001187531"/>
    </source>
</evidence>
<evidence type="ECO:0000256" key="4">
    <source>
        <dbReference type="ARBA" id="ARBA00023242"/>
    </source>
</evidence>
<dbReference type="Gene3D" id="1.20.1390.10">
    <property type="entry name" value="PWI domain"/>
    <property type="match status" value="1"/>
</dbReference>
<keyword evidence="2" id="KW-0507">mRNA processing</keyword>
<protein>
    <submittedName>
        <fullName evidence="8">Uncharacterized protein</fullName>
    </submittedName>
</protein>
<comment type="subcellular location">
    <subcellularLocation>
        <location evidence="1">Nucleus</location>
    </subcellularLocation>
</comment>
<feature type="domain" description="Small nuclear ribonucleoprotein Prp3 C-terminal" evidence="6">
    <location>
        <begin position="482"/>
        <end position="603"/>
    </location>
</feature>
<evidence type="ECO:0000256" key="5">
    <source>
        <dbReference type="SAM" id="MobiDB-lite"/>
    </source>
</evidence>
<feature type="domain" description="Pre-mRNA-splicing factor 3" evidence="7">
    <location>
        <begin position="246"/>
        <end position="458"/>
    </location>
</feature>
<evidence type="ECO:0000259" key="6">
    <source>
        <dbReference type="Pfam" id="PF06544"/>
    </source>
</evidence>
<evidence type="ECO:0000256" key="1">
    <source>
        <dbReference type="ARBA" id="ARBA00004123"/>
    </source>
</evidence>
<comment type="caution">
    <text evidence="8">The sequence shown here is derived from an EMBL/GenBank/DDBJ whole genome shotgun (WGS) entry which is preliminary data.</text>
</comment>
<dbReference type="EMBL" id="JAVRJZ010000004">
    <property type="protein sequence ID" value="KAK2723632.1"/>
    <property type="molecule type" value="Genomic_DNA"/>
</dbReference>
<sequence length="615" mass="70056">MSVVFSAREVDEIRPLIEKIADRILGQCDTTILSAISSSLRSGHDKHGLQGKLEQYLDKSDAKKLSERMFEMIRDLNLNSRKRPKDDSDNLTSKKRREDAIPEPGKPSPGQLTAIQIKEMMASAQRMIEERKKALQASGIHIGAPAANASAEDKARKIQELQSGIQSKLALSAVKAKLDQIVQMQQVGKPAAVKIDESGKITDVAGNEIKIPIHAPTLKANLRAKRREEFKQQLQEKPVIEDTSEAFFDPRVKQKPQFRLKRGFNFHEKGKFIKEAQSLRTKAKLEKLQSEISQIAKKTGITSATTLAMTAAKRPDRVKEQEVIPDVEWWDSVILNSPTYESAESNLNKESITQLIEHPIQMNPPMANLLPGFLPVFLTKKERKKLRRTTRREAWKDKQEKIRLGLELPPEPKLRISNFMRALTTEATMDPTKIEAHVRAQMAKRQAKHQAANQERALSIEQKKEKKLKKYTEDTSIVVHVAVYRLRDLNNPARKFKVETNAKQLNMTGIALLFKRVNLVVVEGGPKQQKKYKRLMLDRIKWTEDAVKDRAGNHFGQNSCNLVWEGTVKDRAFGPMQFKLCPSEAFAREFMRNHGVEHYWDVAYSQALLEDTQEE</sequence>
<feature type="region of interest" description="Disordered" evidence="5">
    <location>
        <begin position="76"/>
        <end position="111"/>
    </location>
</feature>
<dbReference type="PANTHER" id="PTHR14212">
    <property type="entry name" value="U4/U6-ASSOCIATED RNA SPLICING FACTOR-RELATED"/>
    <property type="match status" value="1"/>
</dbReference>
<evidence type="ECO:0000313" key="8">
    <source>
        <dbReference type="EMBL" id="KAK2723632.1"/>
    </source>
</evidence>
<gene>
    <name evidence="8" type="ORF">QYM36_002092</name>
</gene>
<dbReference type="Proteomes" id="UP001187531">
    <property type="component" value="Unassembled WGS sequence"/>
</dbReference>
<dbReference type="InterPro" id="IPR013881">
    <property type="entry name" value="Pre-mRNA_splic_Prp3_dom"/>
</dbReference>